<organism evidence="1 2">
    <name type="scientific">Trichinella pseudospiralis</name>
    <name type="common">Parasitic roundworm</name>
    <dbReference type="NCBI Taxonomy" id="6337"/>
    <lineage>
        <taxon>Eukaryota</taxon>
        <taxon>Metazoa</taxon>
        <taxon>Ecdysozoa</taxon>
        <taxon>Nematoda</taxon>
        <taxon>Enoplea</taxon>
        <taxon>Dorylaimia</taxon>
        <taxon>Trichinellida</taxon>
        <taxon>Trichinellidae</taxon>
        <taxon>Trichinella</taxon>
    </lineage>
</organism>
<protein>
    <submittedName>
        <fullName evidence="1">Uncharacterized protein</fullName>
    </submittedName>
</protein>
<name>A0A0V1FHS3_TRIPS</name>
<dbReference type="EMBL" id="JYDT01000088">
    <property type="protein sequence ID" value="KRY85548.1"/>
    <property type="molecule type" value="Genomic_DNA"/>
</dbReference>
<comment type="caution">
    <text evidence="1">The sequence shown here is derived from an EMBL/GenBank/DDBJ whole genome shotgun (WGS) entry which is preliminary data.</text>
</comment>
<proteinExistence type="predicted"/>
<reference evidence="1 2" key="1">
    <citation type="submission" date="2015-01" db="EMBL/GenBank/DDBJ databases">
        <title>Evolution of Trichinella species and genotypes.</title>
        <authorList>
            <person name="Korhonen P.K."/>
            <person name="Edoardo P."/>
            <person name="Giuseppe L.R."/>
            <person name="Gasser R.B."/>
        </authorList>
    </citation>
    <scope>NUCLEOTIDE SEQUENCE [LARGE SCALE GENOMIC DNA]</scope>
    <source>
        <strain evidence="1">ISS470</strain>
    </source>
</reference>
<evidence type="ECO:0000313" key="2">
    <source>
        <dbReference type="Proteomes" id="UP000054995"/>
    </source>
</evidence>
<keyword evidence="2" id="KW-1185">Reference proteome</keyword>
<dbReference type="AlphaFoldDB" id="A0A0V1FHS3"/>
<sequence length="69" mass="8093">MNGRKIKKNLPPLCTAVKNRNALLWRTFAIYITGIKMRPKQEYSELKSCSQLKTSLVITLYTVRCFNIW</sequence>
<dbReference type="Proteomes" id="UP000054995">
    <property type="component" value="Unassembled WGS sequence"/>
</dbReference>
<accession>A0A0V1FHS3</accession>
<evidence type="ECO:0000313" key="1">
    <source>
        <dbReference type="EMBL" id="KRY85548.1"/>
    </source>
</evidence>
<gene>
    <name evidence="1" type="ORF">T4D_6167</name>
</gene>